<reference evidence="14 15" key="1">
    <citation type="submission" date="2016-06" db="EMBL/GenBank/DDBJ databases">
        <authorList>
            <person name="Kjaerup R.B."/>
            <person name="Dalgaard T.S."/>
            <person name="Juul-Madsen H.R."/>
        </authorList>
    </citation>
    <scope>NUCLEOTIDE SEQUENCE [LARGE SCALE GENOMIC DNA]</scope>
</reference>
<evidence type="ECO:0000256" key="5">
    <source>
        <dbReference type="ARBA" id="ARBA00022525"/>
    </source>
</evidence>
<evidence type="ECO:0000313" key="14">
    <source>
        <dbReference type="EMBL" id="SMQ53003.1"/>
    </source>
</evidence>
<gene>
    <name evidence="14" type="ORF">ZT3D7_G8156</name>
</gene>
<dbReference type="InterPro" id="IPR029070">
    <property type="entry name" value="Chitinase_insertion_sf"/>
</dbReference>
<dbReference type="SMART" id="SM00636">
    <property type="entry name" value="Glyco_18"/>
    <property type="match status" value="1"/>
</dbReference>
<organism evidence="14 15">
    <name type="scientific">Zymoseptoria tritici (strain ST99CH_3D7)</name>
    <dbReference type="NCBI Taxonomy" id="1276538"/>
    <lineage>
        <taxon>Eukaryota</taxon>
        <taxon>Fungi</taxon>
        <taxon>Dikarya</taxon>
        <taxon>Ascomycota</taxon>
        <taxon>Pezizomycotina</taxon>
        <taxon>Dothideomycetes</taxon>
        <taxon>Dothideomycetidae</taxon>
        <taxon>Mycosphaerellales</taxon>
        <taxon>Mycosphaerellaceae</taxon>
        <taxon>Zymoseptoria</taxon>
    </lineage>
</organism>
<evidence type="ECO:0000256" key="1">
    <source>
        <dbReference type="ARBA" id="ARBA00000822"/>
    </source>
</evidence>
<dbReference type="CDD" id="cd06548">
    <property type="entry name" value="GH18_chitinase"/>
    <property type="match status" value="1"/>
</dbReference>
<dbReference type="Gene3D" id="3.20.20.80">
    <property type="entry name" value="Glycosidases"/>
    <property type="match status" value="1"/>
</dbReference>
<dbReference type="GO" id="GO:0008061">
    <property type="term" value="F:chitin binding"/>
    <property type="evidence" value="ECO:0007669"/>
    <property type="project" value="InterPro"/>
</dbReference>
<dbReference type="SUPFAM" id="SSF51445">
    <property type="entry name" value="(Trans)glycosidases"/>
    <property type="match status" value="1"/>
</dbReference>
<evidence type="ECO:0000256" key="4">
    <source>
        <dbReference type="ARBA" id="ARBA00012729"/>
    </source>
</evidence>
<keyword evidence="9" id="KW-0119">Carbohydrate metabolism</keyword>
<dbReference type="GO" id="GO:0000272">
    <property type="term" value="P:polysaccharide catabolic process"/>
    <property type="evidence" value="ECO:0007669"/>
    <property type="project" value="UniProtKB-KW"/>
</dbReference>
<dbReference type="InterPro" id="IPR001223">
    <property type="entry name" value="Glyco_hydro18_cat"/>
</dbReference>
<dbReference type="PANTHER" id="PTHR11177">
    <property type="entry name" value="CHITINASE"/>
    <property type="match status" value="1"/>
</dbReference>
<evidence type="ECO:0000256" key="2">
    <source>
        <dbReference type="ARBA" id="ARBA00004613"/>
    </source>
</evidence>
<keyword evidence="5" id="KW-0964">Secreted</keyword>
<evidence type="ECO:0000256" key="3">
    <source>
        <dbReference type="ARBA" id="ARBA00008682"/>
    </source>
</evidence>
<proteinExistence type="inferred from homology"/>
<keyword evidence="10 12" id="KW-0326">Glycosidase</keyword>
<accession>A0A1X7RZZ7</accession>
<evidence type="ECO:0000256" key="7">
    <source>
        <dbReference type="ARBA" id="ARBA00023024"/>
    </source>
</evidence>
<evidence type="ECO:0000256" key="12">
    <source>
        <dbReference type="RuleBase" id="RU000489"/>
    </source>
</evidence>
<dbReference type="AlphaFoldDB" id="A0A1X7RZZ7"/>
<keyword evidence="6 12" id="KW-0378">Hydrolase</keyword>
<dbReference type="GO" id="GO:0008843">
    <property type="term" value="F:endochitinase activity"/>
    <property type="evidence" value="ECO:0007669"/>
    <property type="project" value="UniProtKB-EC"/>
</dbReference>
<evidence type="ECO:0000256" key="9">
    <source>
        <dbReference type="ARBA" id="ARBA00023277"/>
    </source>
</evidence>
<dbReference type="PROSITE" id="PS51910">
    <property type="entry name" value="GH18_2"/>
    <property type="match status" value="1"/>
</dbReference>
<dbReference type="GO" id="GO:0005576">
    <property type="term" value="C:extracellular region"/>
    <property type="evidence" value="ECO:0007669"/>
    <property type="project" value="UniProtKB-SubCell"/>
</dbReference>
<evidence type="ECO:0000256" key="10">
    <source>
        <dbReference type="ARBA" id="ARBA00023295"/>
    </source>
</evidence>
<protein>
    <recommendedName>
        <fullName evidence="4">chitinase</fullName>
        <ecNumber evidence="4">3.2.1.14</ecNumber>
    </recommendedName>
</protein>
<dbReference type="InterPro" id="IPR011583">
    <property type="entry name" value="Chitinase_II/V-like_cat"/>
</dbReference>
<comment type="similarity">
    <text evidence="3">Belongs to the glycosyl hydrolase 18 family. Chitinase class V subfamily.</text>
</comment>
<dbReference type="PANTHER" id="PTHR11177:SF365">
    <property type="entry name" value="ENDOCHITINASE B"/>
    <property type="match status" value="1"/>
</dbReference>
<dbReference type="EC" id="3.2.1.14" evidence="4"/>
<keyword evidence="8" id="KW-0325">Glycoprotein</keyword>
<dbReference type="Gene3D" id="3.10.50.10">
    <property type="match status" value="1"/>
</dbReference>
<dbReference type="Pfam" id="PF00704">
    <property type="entry name" value="Glyco_hydro_18"/>
    <property type="match status" value="1"/>
</dbReference>
<evidence type="ECO:0000256" key="11">
    <source>
        <dbReference type="ARBA" id="ARBA00023326"/>
    </source>
</evidence>
<dbReference type="InterPro" id="IPR050314">
    <property type="entry name" value="Glycosyl_Hydrlase_18"/>
</dbReference>
<dbReference type="PROSITE" id="PS01095">
    <property type="entry name" value="GH18_1"/>
    <property type="match status" value="1"/>
</dbReference>
<evidence type="ECO:0000256" key="8">
    <source>
        <dbReference type="ARBA" id="ARBA00023180"/>
    </source>
</evidence>
<comment type="subcellular location">
    <subcellularLocation>
        <location evidence="2">Secreted</location>
    </subcellularLocation>
</comment>
<comment type="catalytic activity">
    <reaction evidence="1">
        <text>Random endo-hydrolysis of N-acetyl-beta-D-glucosaminide (1-&gt;4)-beta-linkages in chitin and chitodextrins.</text>
        <dbReference type="EC" id="3.2.1.14"/>
    </reaction>
</comment>
<dbReference type="FunFam" id="3.20.20.80:FF:000095">
    <property type="entry name" value="Endochitinase B1"/>
    <property type="match status" value="1"/>
</dbReference>
<dbReference type="FunFam" id="3.10.50.10:FF:000005">
    <property type="entry name" value="Endochitinase B1"/>
    <property type="match status" value="1"/>
</dbReference>
<keyword evidence="11" id="KW-0624">Polysaccharide degradation</keyword>
<feature type="domain" description="GH18" evidence="13">
    <location>
        <begin position="51"/>
        <end position="421"/>
    </location>
</feature>
<evidence type="ECO:0000259" key="13">
    <source>
        <dbReference type="PROSITE" id="PS51910"/>
    </source>
</evidence>
<dbReference type="EMBL" id="LT853699">
    <property type="protein sequence ID" value="SMQ53003.1"/>
    <property type="molecule type" value="Genomic_DNA"/>
</dbReference>
<dbReference type="InterPro" id="IPR017853">
    <property type="entry name" value="GH"/>
</dbReference>
<dbReference type="InterPro" id="IPR001579">
    <property type="entry name" value="Glyco_hydro_18_chit_AS"/>
</dbReference>
<keyword evidence="15" id="KW-1185">Reference proteome</keyword>
<dbReference type="STRING" id="1276538.A0A1X7RZZ7"/>
<evidence type="ECO:0000256" key="6">
    <source>
        <dbReference type="ARBA" id="ARBA00022801"/>
    </source>
</evidence>
<dbReference type="GO" id="GO:0006032">
    <property type="term" value="P:chitin catabolic process"/>
    <property type="evidence" value="ECO:0007669"/>
    <property type="project" value="UniProtKB-KW"/>
</dbReference>
<sequence>MPQHRPFSLAKCLRYIAVTAVFAVLASAGVPKIRSNDHDLAVRDSTAAGGPKSVMYFPNWDIYGRNFQPQDLPADKITHVLYSFANVRPETGEVYLSDTYADLEKHYPEDSWSDTGNNVYGCVKQLYLLKKKNRHLKVLLSIGGWTYSANFPQAAATPAGRQKFADSSVALLKNLGFDGIDIDWEYPKDPTEASNLVELLSTVRAVLQNYTVSLPGQPQFLLTVASPAGPSNYEKMALARMDPFLDFWNLMAYDYAGSWDSVTGHQANLYPSLSDPKSTPFSTDTAVQYYLQQGIKPSKLLLGMPLYGRAFKQTAGLGQPFSGVGEGSWENGVWDYKDLPLPGAEVLYDNNTVASWTYDAATQTVVSFDSPEAVTEKLNYIKRLGLGGTMWWEANGDKVENGTSNNSKSLVKTAVRALDRLESSPNVLNYPESQYDNLKKGMA</sequence>
<dbReference type="SUPFAM" id="SSF54556">
    <property type="entry name" value="Chitinase insertion domain"/>
    <property type="match status" value="1"/>
</dbReference>
<dbReference type="Proteomes" id="UP000215127">
    <property type="component" value="Chromosome 8"/>
</dbReference>
<keyword evidence="7" id="KW-0146">Chitin degradation</keyword>
<evidence type="ECO:0000313" key="15">
    <source>
        <dbReference type="Proteomes" id="UP000215127"/>
    </source>
</evidence>
<name>A0A1X7RZZ7_ZYMT9</name>